<dbReference type="AlphaFoldDB" id="B3DQV4"/>
<sequence>MANETTENELNQTGEPGTEYFMETLPGQDRYVAPLEETQLQGGF</sequence>
<proteinExistence type="predicted"/>
<protein>
    <submittedName>
        <fullName evidence="1">Uncharacterized protein</fullName>
    </submittedName>
</protein>
<evidence type="ECO:0000313" key="2">
    <source>
        <dbReference type="Proteomes" id="UP000002419"/>
    </source>
</evidence>
<reference evidence="1 2" key="1">
    <citation type="journal article" date="2006" name="Appl. Environ. Microbiol.">
        <title>Sequence analysis of two cryptic plasmids from Bifidobacterium longum DJO10A and construction of a shuttle cloning vector.</title>
        <authorList>
            <person name="Lee J.H."/>
            <person name="O'Sullivan D.J."/>
        </authorList>
    </citation>
    <scope>NUCLEOTIDE SEQUENCE [LARGE SCALE GENOMIC DNA]</scope>
    <source>
        <strain evidence="1 2">DJO10A</strain>
    </source>
</reference>
<dbReference type="HOGENOM" id="CLU_3213042_0_0_11"/>
<name>B3DQV4_BIFLD</name>
<accession>B3DQV4</accession>
<reference evidence="1 2" key="2">
    <citation type="journal article" date="2008" name="BMC Genomics">
        <title>Comparative genomic analysis of the gut bacterium Bifidobacterium longum reveals loci susceptible to deletion during pure culture growth.</title>
        <authorList>
            <person name="Lee J.H."/>
            <person name="Karamychev V.N."/>
            <person name="Kozyavkin S.A."/>
            <person name="Mills D."/>
            <person name="Pavlov A.R."/>
            <person name="Pavlova N.V."/>
            <person name="Polouchine N.N."/>
            <person name="Richardson P.M."/>
            <person name="Shakhova V.V."/>
            <person name="Slesarev A.I."/>
            <person name="Weimer B."/>
            <person name="O'Sullivan D.J."/>
        </authorList>
    </citation>
    <scope>NUCLEOTIDE SEQUENCE [LARGE SCALE GENOMIC DNA]</scope>
    <source>
        <strain evidence="1 2">DJO10A</strain>
    </source>
</reference>
<dbReference type="Proteomes" id="UP000002419">
    <property type="component" value="Chromosome"/>
</dbReference>
<dbReference type="EMBL" id="CP000605">
    <property type="protein sequence ID" value="ACD97700.1"/>
    <property type="molecule type" value="Genomic_DNA"/>
</dbReference>
<evidence type="ECO:0000313" key="1">
    <source>
        <dbReference type="EMBL" id="ACD97700.1"/>
    </source>
</evidence>
<gene>
    <name evidence="1" type="ordered locus">BLD_0254</name>
</gene>
<dbReference type="KEGG" id="blj:BLD_0254"/>
<organism evidence="1 2">
    <name type="scientific">Bifidobacterium longum (strain DJO10A)</name>
    <dbReference type="NCBI Taxonomy" id="205913"/>
    <lineage>
        <taxon>Bacteria</taxon>
        <taxon>Bacillati</taxon>
        <taxon>Actinomycetota</taxon>
        <taxon>Actinomycetes</taxon>
        <taxon>Bifidobacteriales</taxon>
        <taxon>Bifidobacteriaceae</taxon>
        <taxon>Bifidobacterium</taxon>
    </lineage>
</organism>